<dbReference type="Gene3D" id="3.20.20.140">
    <property type="entry name" value="Metal-dependent hydrolases"/>
    <property type="match status" value="1"/>
</dbReference>
<dbReference type="RefSeq" id="WP_055743987.1">
    <property type="nucleotide sequence ID" value="NZ_LJJB01000007.1"/>
</dbReference>
<dbReference type="Gene3D" id="3.10.310.70">
    <property type="match status" value="1"/>
</dbReference>
<protein>
    <submittedName>
        <fullName evidence="2">Amidohydrolase</fullName>
    </submittedName>
</protein>
<organism evidence="2 3">
    <name type="scientific">Brevibacillus choshinensis</name>
    <dbReference type="NCBI Taxonomy" id="54911"/>
    <lineage>
        <taxon>Bacteria</taxon>
        <taxon>Bacillati</taxon>
        <taxon>Bacillota</taxon>
        <taxon>Bacilli</taxon>
        <taxon>Bacillales</taxon>
        <taxon>Paenibacillaceae</taxon>
        <taxon>Brevibacillus</taxon>
    </lineage>
</organism>
<evidence type="ECO:0000313" key="2">
    <source>
        <dbReference type="EMBL" id="KQL49675.1"/>
    </source>
</evidence>
<dbReference type="InterPro" id="IPR032466">
    <property type="entry name" value="Metal_Hydrolase"/>
</dbReference>
<dbReference type="CDD" id="cd01300">
    <property type="entry name" value="YtcJ_like"/>
    <property type="match status" value="1"/>
</dbReference>
<dbReference type="SUPFAM" id="SSF51338">
    <property type="entry name" value="Composite domain of metallo-dependent hydrolases"/>
    <property type="match status" value="1"/>
</dbReference>
<evidence type="ECO:0000313" key="3">
    <source>
        <dbReference type="Proteomes" id="UP000051063"/>
    </source>
</evidence>
<keyword evidence="3" id="KW-1185">Reference proteome</keyword>
<feature type="domain" description="Amidohydrolase 3" evidence="1">
    <location>
        <begin position="51"/>
        <end position="532"/>
    </location>
</feature>
<dbReference type="EMBL" id="LJJB01000007">
    <property type="protein sequence ID" value="KQL49675.1"/>
    <property type="molecule type" value="Genomic_DNA"/>
</dbReference>
<reference evidence="2 3" key="1">
    <citation type="submission" date="2015-09" db="EMBL/GenBank/DDBJ databases">
        <title>Genome sequencing project for genomic taxonomy and phylogenomics of Bacillus-like bacteria.</title>
        <authorList>
            <person name="Liu B."/>
            <person name="Wang J."/>
            <person name="Zhu Y."/>
            <person name="Liu G."/>
            <person name="Chen Q."/>
            <person name="Chen Z."/>
            <person name="Lan J."/>
            <person name="Che J."/>
            <person name="Ge C."/>
            <person name="Shi H."/>
            <person name="Pan Z."/>
            <person name="Liu X."/>
        </authorList>
    </citation>
    <scope>NUCLEOTIDE SEQUENCE [LARGE SCALE GENOMIC DNA]</scope>
    <source>
        <strain evidence="2 3">DSM 8552</strain>
    </source>
</reference>
<dbReference type="PANTHER" id="PTHR22642">
    <property type="entry name" value="IMIDAZOLONEPROPIONASE"/>
    <property type="match status" value="1"/>
</dbReference>
<dbReference type="Gene3D" id="2.30.40.10">
    <property type="entry name" value="Urease, subunit C, domain 1"/>
    <property type="match status" value="1"/>
</dbReference>
<dbReference type="Pfam" id="PF07969">
    <property type="entry name" value="Amidohydro_3"/>
    <property type="match status" value="1"/>
</dbReference>
<dbReference type="InterPro" id="IPR011059">
    <property type="entry name" value="Metal-dep_hydrolase_composite"/>
</dbReference>
<sequence>MNHADLVFLNGQVITINKQNEVAEAVAVKENRIVAVGSNQQVNKWIGDSTQVIDLRGRSLLPGFIDSHTHLEYTSTWNNGVDFKEKSITSVHDALQALRQEAQKTPEGKCVRGFGYNERQIAEQRLPTKSELDQITSENPIVILRACGHIAIVNSKTLEIMGIQETTPDPEGGKIGRNEKGELTGVLYETAREPVMGKLFKYTLEETRKAMSLASEQMLATGITSIHDAGGTNIMVLKEAVSSGEVKLRVYAMIAKFDKSETHEEMLEVIESGNITGSGDDRFRFGPVKVFTDGSSSGPTAAMREPYNSNPNESGILYYSQEELNRILGEAHEKGFQITAHAQGDRAIEMMLNCFEEALKKHPRTNHRHRIEHAGITMPDLIERMKQLEVVPIPNPAFFLEYGDAYLKHYGDRVNYQYPARDFIDSGVVAAGGSDSPVTSYNPLLGIYGAVSRLSPSGQVVGANQRINVMEAIRLFTWNGAYASFEEDIKGSIETGKLADLVVLSEPILDIQPERIQDVKVELTVLDGEIVYQKN</sequence>
<dbReference type="InterPro" id="IPR033932">
    <property type="entry name" value="YtcJ-like"/>
</dbReference>
<accession>A0ABR5NDN4</accession>
<gene>
    <name evidence="2" type="ORF">AN963_08105</name>
</gene>
<dbReference type="PANTHER" id="PTHR22642:SF2">
    <property type="entry name" value="PROTEIN LONG AFTER FAR-RED 3"/>
    <property type="match status" value="1"/>
</dbReference>
<dbReference type="SUPFAM" id="SSF51556">
    <property type="entry name" value="Metallo-dependent hydrolases"/>
    <property type="match status" value="1"/>
</dbReference>
<proteinExistence type="predicted"/>
<name>A0ABR5NDN4_BRECH</name>
<dbReference type="InterPro" id="IPR013108">
    <property type="entry name" value="Amidohydro_3"/>
</dbReference>
<comment type="caution">
    <text evidence="2">The sequence shown here is derived from an EMBL/GenBank/DDBJ whole genome shotgun (WGS) entry which is preliminary data.</text>
</comment>
<evidence type="ECO:0000259" key="1">
    <source>
        <dbReference type="Pfam" id="PF07969"/>
    </source>
</evidence>
<dbReference type="Proteomes" id="UP000051063">
    <property type="component" value="Unassembled WGS sequence"/>
</dbReference>